<evidence type="ECO:0008006" key="5">
    <source>
        <dbReference type="Google" id="ProtNLM"/>
    </source>
</evidence>
<comment type="caution">
    <text evidence="3">The sequence shown here is derived from an EMBL/GenBank/DDBJ whole genome shotgun (WGS) entry which is preliminary data.</text>
</comment>
<dbReference type="EMBL" id="JAPDOD010000051">
    <property type="protein sequence ID" value="MDA0165715.1"/>
    <property type="molecule type" value="Genomic_DNA"/>
</dbReference>
<feature type="region of interest" description="Disordered" evidence="1">
    <location>
        <begin position="62"/>
        <end position="87"/>
    </location>
</feature>
<accession>A0A9X3MZM7</accession>
<proteinExistence type="predicted"/>
<name>A0A9X3MZM7_9ACTN</name>
<dbReference type="InterPro" id="IPR036278">
    <property type="entry name" value="Sialidase_sf"/>
</dbReference>
<gene>
    <name evidence="3" type="ORF">OM076_35940</name>
</gene>
<feature type="signal peptide" evidence="2">
    <location>
        <begin position="1"/>
        <end position="21"/>
    </location>
</feature>
<evidence type="ECO:0000256" key="2">
    <source>
        <dbReference type="SAM" id="SignalP"/>
    </source>
</evidence>
<dbReference type="SUPFAM" id="SSF50939">
    <property type="entry name" value="Sialidases"/>
    <property type="match status" value="1"/>
</dbReference>
<feature type="region of interest" description="Disordered" evidence="1">
    <location>
        <begin position="349"/>
        <end position="368"/>
    </location>
</feature>
<protein>
    <recommendedName>
        <fullName evidence="5">Exo-alpha-sialidase</fullName>
    </recommendedName>
</protein>
<sequence length="658" mass="70275">MRRFLLPASILVVAGAAAALAGVGSGGTTSEAQATRLAALTPIQQRLVSGFARAALEQSAGLAPNARTQQPTASLQRSSLTGCPTNRGSNVRVNQNCLNLTDPDLQGRGQAQNETAIAQDSGDPRRMVSSANDYRRGDANCYSDYSVDGGRSWQDSTPPMGFTRGDNFGGVAREYWQAAGDTSVAWDTKGNAYLSCQMFMRGEAVANNPDQSSAFYVFRSTGSGGASWNFPARPVAELNDVAGAGDALLDKQYMTVDDQRGSPFQDRIYVTWTLFAPDGTSYIYEAYSRDYAESFSAPKLVSTTSALCSNTLGGATPQGTCNTNQFSQPFTGPDGALYVVWDNYNLTGVRPGEGDEGGDGGDRRAAPPVGIDNRAQVLLAKSTDGGNTFAPPVKVADYYDLPDCETYQGKDPGVACVPEKGETANSYFRAVNYPSAGVNPRDPREIDVTFGSYINRHSNERQRTPCVPQGYNPDTFQALYSGVKTPGACNNDILISRSTNGGRSFTGGSTDVRTLPDAREGDERADQFWQWAAFDTRGRLAVSFYDRAYGNDEQTGFSDVSLSGTRDGSTFGTTRVTTSSMAPPTQFEGAFFGDYSGLSADDVAHPAWMDTRDPDLFVCRDSAGNVTQPPGVCTASAPNAAQANDQNIYTEGINIPVK</sequence>
<feature type="chain" id="PRO_5040944252" description="Exo-alpha-sialidase" evidence="2">
    <location>
        <begin position="22"/>
        <end position="658"/>
    </location>
</feature>
<dbReference type="Proteomes" id="UP001149140">
    <property type="component" value="Unassembled WGS sequence"/>
</dbReference>
<dbReference type="RefSeq" id="WP_270044977.1">
    <property type="nucleotide sequence ID" value="NZ_JAPDOD010000051.1"/>
</dbReference>
<evidence type="ECO:0000313" key="4">
    <source>
        <dbReference type="Proteomes" id="UP001149140"/>
    </source>
</evidence>
<keyword evidence="2" id="KW-0732">Signal</keyword>
<organism evidence="3 4">
    <name type="scientific">Solirubrobacter ginsenosidimutans</name>
    <dbReference type="NCBI Taxonomy" id="490573"/>
    <lineage>
        <taxon>Bacteria</taxon>
        <taxon>Bacillati</taxon>
        <taxon>Actinomycetota</taxon>
        <taxon>Thermoleophilia</taxon>
        <taxon>Solirubrobacterales</taxon>
        <taxon>Solirubrobacteraceae</taxon>
        <taxon>Solirubrobacter</taxon>
    </lineage>
</organism>
<reference evidence="3" key="1">
    <citation type="submission" date="2022-10" db="EMBL/GenBank/DDBJ databases">
        <title>The WGS of Solirubrobacter ginsenosidimutans DSM 21036.</title>
        <authorList>
            <person name="Jiang Z."/>
        </authorList>
    </citation>
    <scope>NUCLEOTIDE SEQUENCE</scope>
    <source>
        <strain evidence="3">DSM 21036</strain>
    </source>
</reference>
<keyword evidence="4" id="KW-1185">Reference proteome</keyword>
<dbReference type="AlphaFoldDB" id="A0A9X3MZM7"/>
<feature type="compositionally biased region" description="Polar residues" evidence="1">
    <location>
        <begin position="66"/>
        <end position="87"/>
    </location>
</feature>
<evidence type="ECO:0000256" key="1">
    <source>
        <dbReference type="SAM" id="MobiDB-lite"/>
    </source>
</evidence>
<evidence type="ECO:0000313" key="3">
    <source>
        <dbReference type="EMBL" id="MDA0165715.1"/>
    </source>
</evidence>